<keyword evidence="1" id="KW-0614">Plasmid</keyword>
<evidence type="ECO:0008006" key="3">
    <source>
        <dbReference type="Google" id="ProtNLM"/>
    </source>
</evidence>
<evidence type="ECO:0000313" key="2">
    <source>
        <dbReference type="Proteomes" id="UP000000532"/>
    </source>
</evidence>
<dbReference type="PATRIC" id="fig|300852.9.peg.2183"/>
<dbReference type="KEGG" id="ttj:TTHB229"/>
<geneLocation type="plasmid" evidence="1 2">
    <name>pTT27</name>
</geneLocation>
<keyword evidence="2" id="KW-1185">Reference proteome</keyword>
<proteinExistence type="predicted"/>
<reference evidence="1 2" key="1">
    <citation type="submission" date="2004-11" db="EMBL/GenBank/DDBJ databases">
        <title>Complete genome sequence of Thermus thermophilus HB8.</title>
        <authorList>
            <person name="Masui R."/>
            <person name="Kurokawa K."/>
            <person name="Nakagawa N."/>
            <person name="Tokunaga F."/>
            <person name="Koyama Y."/>
            <person name="Shibata T."/>
            <person name="Oshima T."/>
            <person name="Yokoyama S."/>
            <person name="Yasunaga T."/>
            <person name="Kuramitsu S."/>
        </authorList>
    </citation>
    <scope>NUCLEOTIDE SEQUENCE [LARGE SCALE GENOMIC DNA]</scope>
    <source>
        <strain evidence="2">ATCC 27634 / DSM 579 / HB8</strain>
        <plasmid evidence="1 2">pTT27</plasmid>
    </source>
</reference>
<organism evidence="1 2">
    <name type="scientific">Thermus thermophilus (strain ATCC 27634 / DSM 579 / HB8)</name>
    <dbReference type="NCBI Taxonomy" id="300852"/>
    <lineage>
        <taxon>Bacteria</taxon>
        <taxon>Thermotogati</taxon>
        <taxon>Deinococcota</taxon>
        <taxon>Deinococci</taxon>
        <taxon>Thermales</taxon>
        <taxon>Thermaceae</taxon>
        <taxon>Thermus</taxon>
    </lineage>
</organism>
<dbReference type="Proteomes" id="UP000000532">
    <property type="component" value="Plasmid pTT27"/>
</dbReference>
<accession>Q53VV0</accession>
<dbReference type="EMBL" id="AP008227">
    <property type="protein sequence ID" value="BAD72025.1"/>
    <property type="molecule type" value="Genomic_DNA"/>
</dbReference>
<dbReference type="AlphaFoldDB" id="Q53VV0"/>
<gene>
    <name evidence="1" type="ordered locus">TTHB229</name>
</gene>
<protein>
    <recommendedName>
        <fullName evidence="3">CRISPR-associated protein Cas5</fullName>
    </recommendedName>
</protein>
<sequence>MPPKEKRFSSATGGGRPWRRFGGWPRLLWRRTFRLWLPLPNMHAIALRIRPTSALTFRVLPGSILDIATYPFVPPTTLSGWLRRLFWAQEGLLPPDQREGNTPRFYVLPRRYLPLGAYPVGEWRVHRTHRHGPRAFTHSEFSRLRREGKPPKGGDLQLHTWEYLLAEEFLGAVLAEKEEDLRRLQGLVGYGAKLGKEGFAYLEAVGEPLEVRLEEGDAPFTPVRAEAWGGAIQGAYPLYRFRFGEAEDPDPASPDPSPVIGYEGAYFVLPRGRGLAKGFSLEGRFFAWDLVEFLWARASGGSSS</sequence>
<dbReference type="HOGENOM" id="CLU_915088_0_0_0"/>
<evidence type="ECO:0000313" key="1">
    <source>
        <dbReference type="EMBL" id="BAD72025.1"/>
    </source>
</evidence>
<dbReference type="EnsemblBacteria" id="BAD72025">
    <property type="protein sequence ID" value="BAD72025"/>
    <property type="gene ID" value="BAD72025"/>
</dbReference>
<name>Q53VV0_THET8</name>